<protein>
    <submittedName>
        <fullName evidence="1">Uncharacterized protein</fullName>
    </submittedName>
</protein>
<evidence type="ECO:0000313" key="1">
    <source>
        <dbReference type="EMBL" id="KAI3828235.1"/>
    </source>
</evidence>
<dbReference type="Proteomes" id="UP001056120">
    <property type="component" value="Linkage Group LG01"/>
</dbReference>
<comment type="caution">
    <text evidence="1">The sequence shown here is derived from an EMBL/GenBank/DDBJ whole genome shotgun (WGS) entry which is preliminary data.</text>
</comment>
<gene>
    <name evidence="1" type="ORF">L1987_02332</name>
</gene>
<accession>A0ACB9K7Q3</accession>
<dbReference type="EMBL" id="CM042018">
    <property type="protein sequence ID" value="KAI3828235.1"/>
    <property type="molecule type" value="Genomic_DNA"/>
</dbReference>
<proteinExistence type="predicted"/>
<reference evidence="2" key="1">
    <citation type="journal article" date="2022" name="Mol. Ecol. Resour.">
        <title>The genomes of chicory, endive, great burdock and yacon provide insights into Asteraceae palaeo-polyploidization history and plant inulin production.</title>
        <authorList>
            <person name="Fan W."/>
            <person name="Wang S."/>
            <person name="Wang H."/>
            <person name="Wang A."/>
            <person name="Jiang F."/>
            <person name="Liu H."/>
            <person name="Zhao H."/>
            <person name="Xu D."/>
            <person name="Zhang Y."/>
        </authorList>
    </citation>
    <scope>NUCLEOTIDE SEQUENCE [LARGE SCALE GENOMIC DNA]</scope>
    <source>
        <strain evidence="2">cv. Yunnan</strain>
    </source>
</reference>
<reference evidence="1 2" key="2">
    <citation type="journal article" date="2022" name="Mol. Ecol. Resour.">
        <title>The genomes of chicory, endive, great burdock and yacon provide insights into Asteraceae paleo-polyploidization history and plant inulin production.</title>
        <authorList>
            <person name="Fan W."/>
            <person name="Wang S."/>
            <person name="Wang H."/>
            <person name="Wang A."/>
            <person name="Jiang F."/>
            <person name="Liu H."/>
            <person name="Zhao H."/>
            <person name="Xu D."/>
            <person name="Zhang Y."/>
        </authorList>
    </citation>
    <scope>NUCLEOTIDE SEQUENCE [LARGE SCALE GENOMIC DNA]</scope>
    <source>
        <strain evidence="2">cv. Yunnan</strain>
        <tissue evidence="1">Leaves</tissue>
    </source>
</reference>
<keyword evidence="2" id="KW-1185">Reference proteome</keyword>
<organism evidence="1 2">
    <name type="scientific">Smallanthus sonchifolius</name>
    <dbReference type="NCBI Taxonomy" id="185202"/>
    <lineage>
        <taxon>Eukaryota</taxon>
        <taxon>Viridiplantae</taxon>
        <taxon>Streptophyta</taxon>
        <taxon>Embryophyta</taxon>
        <taxon>Tracheophyta</taxon>
        <taxon>Spermatophyta</taxon>
        <taxon>Magnoliopsida</taxon>
        <taxon>eudicotyledons</taxon>
        <taxon>Gunneridae</taxon>
        <taxon>Pentapetalae</taxon>
        <taxon>asterids</taxon>
        <taxon>campanulids</taxon>
        <taxon>Asterales</taxon>
        <taxon>Asteraceae</taxon>
        <taxon>Asteroideae</taxon>
        <taxon>Heliantheae alliance</taxon>
        <taxon>Millerieae</taxon>
        <taxon>Smallanthus</taxon>
    </lineage>
</organism>
<evidence type="ECO:0000313" key="2">
    <source>
        <dbReference type="Proteomes" id="UP001056120"/>
    </source>
</evidence>
<name>A0ACB9K7Q3_9ASTR</name>
<sequence>MQISATLSLRLGDDIKQQQLGMIFDLTTKKLISYDIEKSSENQRENFLAFIQGLISYPLDIPRTAYHKCLQEKNDRIKG</sequence>